<accession>A0AA94HJV8</accession>
<dbReference type="Proteomes" id="UP000198506">
    <property type="component" value="Unassembled WGS sequence"/>
</dbReference>
<dbReference type="AlphaFoldDB" id="A0AA94HJV8"/>
<evidence type="ECO:0000256" key="1">
    <source>
        <dbReference type="SAM" id="MobiDB-lite"/>
    </source>
</evidence>
<sequence>MLAPAGLSPADGADSATAPTPEYAVNAEELTYGSAADAISPDTEPDLILVEYSAGMTGYVLKSDLDGAQGPGDEATPEEVLAWQAVEGQSDRSIPVYDVSGQTIIGEFVIAGIDTER</sequence>
<feature type="region of interest" description="Disordered" evidence="1">
    <location>
        <begin position="1"/>
        <end position="22"/>
    </location>
</feature>
<evidence type="ECO:0000313" key="2">
    <source>
        <dbReference type="EMBL" id="SFR97751.1"/>
    </source>
</evidence>
<proteinExistence type="predicted"/>
<comment type="caution">
    <text evidence="2">The sequence shown here is derived from an EMBL/GenBank/DDBJ whole genome shotgun (WGS) entry which is preliminary data.</text>
</comment>
<evidence type="ECO:0000313" key="3">
    <source>
        <dbReference type="Proteomes" id="UP000198506"/>
    </source>
</evidence>
<protein>
    <submittedName>
        <fullName evidence="2">Uncharacterized protein</fullName>
    </submittedName>
</protein>
<keyword evidence="3" id="KW-1185">Reference proteome</keyword>
<gene>
    <name evidence="2" type="ORF">SAMN04487783_0138</name>
</gene>
<organism evidence="2 3">
    <name type="scientific">Agrococcus baldri</name>
    <dbReference type="NCBI Taxonomy" id="153730"/>
    <lineage>
        <taxon>Bacteria</taxon>
        <taxon>Bacillati</taxon>
        <taxon>Actinomycetota</taxon>
        <taxon>Actinomycetes</taxon>
        <taxon>Micrococcales</taxon>
        <taxon>Microbacteriaceae</taxon>
        <taxon>Agrococcus</taxon>
    </lineage>
</organism>
<name>A0AA94HJV8_9MICO</name>
<dbReference type="EMBL" id="FOZN01000001">
    <property type="protein sequence ID" value="SFR97751.1"/>
    <property type="molecule type" value="Genomic_DNA"/>
</dbReference>
<reference evidence="2 3" key="1">
    <citation type="submission" date="2016-10" db="EMBL/GenBank/DDBJ databases">
        <authorList>
            <person name="Varghese N."/>
            <person name="Submissions S."/>
        </authorList>
    </citation>
    <scope>NUCLEOTIDE SEQUENCE [LARGE SCALE GENOMIC DNA]</scope>
    <source>
        <strain evidence="2 3">IAM 15147</strain>
    </source>
</reference>